<evidence type="ECO:0000313" key="2">
    <source>
        <dbReference type="Proteomes" id="UP001608902"/>
    </source>
</evidence>
<reference evidence="1 2" key="1">
    <citation type="submission" date="2024-08" db="EMBL/GenBank/DDBJ databases">
        <title>Gnathostoma spinigerum genome.</title>
        <authorList>
            <person name="Gonzalez-Bertolin B."/>
            <person name="Monzon S."/>
            <person name="Zaballos A."/>
            <person name="Jimenez P."/>
            <person name="Dekumyoy P."/>
            <person name="Varona S."/>
            <person name="Cuesta I."/>
            <person name="Sumanam S."/>
            <person name="Adisakwattana P."/>
            <person name="Gasser R.B."/>
            <person name="Hernandez-Gonzalez A."/>
            <person name="Young N.D."/>
            <person name="Perteguer M.J."/>
        </authorList>
    </citation>
    <scope>NUCLEOTIDE SEQUENCE [LARGE SCALE GENOMIC DNA]</scope>
    <source>
        <strain evidence="1">AL3</strain>
        <tissue evidence="1">Liver</tissue>
    </source>
</reference>
<protein>
    <submittedName>
        <fullName evidence="1">Uncharacterized protein</fullName>
    </submittedName>
</protein>
<feature type="non-terminal residue" evidence="1">
    <location>
        <position position="46"/>
    </location>
</feature>
<dbReference type="AlphaFoldDB" id="A0ABD6EXB6"/>
<proteinExistence type="predicted"/>
<dbReference type="Proteomes" id="UP001608902">
    <property type="component" value="Unassembled WGS sequence"/>
</dbReference>
<comment type="caution">
    <text evidence="1">The sequence shown here is derived from an EMBL/GenBank/DDBJ whole genome shotgun (WGS) entry which is preliminary data.</text>
</comment>
<keyword evidence="2" id="KW-1185">Reference proteome</keyword>
<name>A0ABD6EXB6_9BILA</name>
<gene>
    <name evidence="1" type="ORF">AB6A40_011323</name>
</gene>
<sequence>MNNRAMMFRTSLVVLIALFTCKCFIQRIVVSLCFIHPSERWYLLTA</sequence>
<dbReference type="EMBL" id="JBGFUD010019280">
    <property type="protein sequence ID" value="MFH4984614.1"/>
    <property type="molecule type" value="Genomic_DNA"/>
</dbReference>
<evidence type="ECO:0000313" key="1">
    <source>
        <dbReference type="EMBL" id="MFH4984614.1"/>
    </source>
</evidence>
<organism evidence="1 2">
    <name type="scientific">Gnathostoma spinigerum</name>
    <dbReference type="NCBI Taxonomy" id="75299"/>
    <lineage>
        <taxon>Eukaryota</taxon>
        <taxon>Metazoa</taxon>
        <taxon>Ecdysozoa</taxon>
        <taxon>Nematoda</taxon>
        <taxon>Chromadorea</taxon>
        <taxon>Rhabditida</taxon>
        <taxon>Spirurina</taxon>
        <taxon>Gnathostomatomorpha</taxon>
        <taxon>Gnathostomatoidea</taxon>
        <taxon>Gnathostomatidae</taxon>
        <taxon>Gnathostoma</taxon>
    </lineage>
</organism>
<accession>A0ABD6EXB6</accession>